<dbReference type="PANTHER" id="PTHR33096:SF1">
    <property type="entry name" value="CXC1-LIKE CYSTEINE CLUSTER ASSOCIATED WITH KDZ TRANSPOSASES DOMAIN-CONTAINING PROTEIN"/>
    <property type="match status" value="1"/>
</dbReference>
<reference evidence="4 5" key="1">
    <citation type="submission" date="2024-02" db="EMBL/GenBank/DDBJ databases">
        <title>A draft genome for the cacao thread blight pathogen Marasmius crinis-equi.</title>
        <authorList>
            <person name="Cohen S.P."/>
            <person name="Baruah I.K."/>
            <person name="Amoako-Attah I."/>
            <person name="Bukari Y."/>
            <person name="Meinhardt L.W."/>
            <person name="Bailey B.A."/>
        </authorList>
    </citation>
    <scope>NUCLEOTIDE SEQUENCE [LARGE SCALE GENOMIC DNA]</scope>
    <source>
        <strain evidence="4 5">GH-76</strain>
    </source>
</reference>
<evidence type="ECO:0000313" key="4">
    <source>
        <dbReference type="EMBL" id="KAL0564634.1"/>
    </source>
</evidence>
<comment type="caution">
    <text evidence="4">The sequence shown here is derived from an EMBL/GenBank/DDBJ whole genome shotgun (WGS) entry which is preliminary data.</text>
</comment>
<protein>
    <recommendedName>
        <fullName evidence="3">CxC1-like cysteine cluster associated with KDZ transposases domain-containing protein</fullName>
    </recommendedName>
</protein>
<dbReference type="Pfam" id="PF18758">
    <property type="entry name" value="KDZ"/>
    <property type="match status" value="1"/>
</dbReference>
<name>A0ABR3EP13_9AGAR</name>
<dbReference type="EMBL" id="JBAHYK010002660">
    <property type="protein sequence ID" value="KAL0564634.1"/>
    <property type="molecule type" value="Genomic_DNA"/>
</dbReference>
<feature type="compositionally biased region" description="Low complexity" evidence="2">
    <location>
        <begin position="250"/>
        <end position="262"/>
    </location>
</feature>
<dbReference type="InterPro" id="IPR040521">
    <property type="entry name" value="KDZ"/>
</dbReference>
<evidence type="ECO:0000313" key="5">
    <source>
        <dbReference type="Proteomes" id="UP001465976"/>
    </source>
</evidence>
<feature type="region of interest" description="Disordered" evidence="2">
    <location>
        <begin position="230"/>
        <end position="294"/>
    </location>
</feature>
<keyword evidence="5" id="KW-1185">Reference proteome</keyword>
<organism evidence="4 5">
    <name type="scientific">Marasmius crinis-equi</name>
    <dbReference type="NCBI Taxonomy" id="585013"/>
    <lineage>
        <taxon>Eukaryota</taxon>
        <taxon>Fungi</taxon>
        <taxon>Dikarya</taxon>
        <taxon>Basidiomycota</taxon>
        <taxon>Agaricomycotina</taxon>
        <taxon>Agaricomycetes</taxon>
        <taxon>Agaricomycetidae</taxon>
        <taxon>Agaricales</taxon>
        <taxon>Marasmiineae</taxon>
        <taxon>Marasmiaceae</taxon>
        <taxon>Marasmius</taxon>
    </lineage>
</organism>
<feature type="region of interest" description="Disordered" evidence="2">
    <location>
        <begin position="920"/>
        <end position="951"/>
    </location>
</feature>
<proteinExistence type="predicted"/>
<dbReference type="PANTHER" id="PTHR33096">
    <property type="entry name" value="CXC2 DOMAIN-CONTAINING PROTEIN"/>
    <property type="match status" value="1"/>
</dbReference>
<feature type="coiled-coil region" evidence="1">
    <location>
        <begin position="628"/>
        <end position="693"/>
    </location>
</feature>
<dbReference type="Pfam" id="PF18802">
    <property type="entry name" value="CxC1"/>
    <property type="match status" value="1"/>
</dbReference>
<keyword evidence="1" id="KW-0175">Coiled coil</keyword>
<feature type="domain" description="CxC1-like cysteine cluster associated with KDZ transposases" evidence="3">
    <location>
        <begin position="88"/>
        <end position="179"/>
    </location>
</feature>
<gene>
    <name evidence="4" type="ORF">V5O48_017411</name>
</gene>
<evidence type="ECO:0000256" key="1">
    <source>
        <dbReference type="SAM" id="Coils"/>
    </source>
</evidence>
<sequence>MKTAIPQPSVLSCRSDTEEVALATGEGEADPTAPSNLCFEPPEIPSANTRKRSAQMARWESDVIPKLLIPYMNLLRLTNNLHDKLEAKHWGCTCPSTHKSCRQLEITVVRFHTLNKIVLDVCDCRPASVQLMQSGLFPCAPLHPTLVVDIWVLNFVNNLFVNIAPNYRAWCDSVTGFLRDQGCQMQGQDPLRRRFTNALQWFNSLRHATKQFVDGILSRCREEICQESEGHGHENDFHSSSPPRYPPNSSPASSPSTSPAASVEDYDEDDDDNNARKRFRSGDKSPPPPLKSPSDYLRSRCPLCFGGNYGDRGKGLEFDVIVCIGACFTQKHNKTKSARDPVKEHPETVFVPETIVKEMEDHIDSTRGTNITQESEEEDGYEPGLRVPRSALNGCEASFTAADERQTKSSTQFFNATALMALMCHHDRVLWLANMDSAGEKQHYVLALIEMLYKHLPADFRVSVLYDIACQLHQSCVKWDFLTEQLDQLGFAVSVFHAFGHDWPCQLIYHPRKWTGFGLSDGEGCEGFWHSISHLIPYLRVCGYHQHLYALDTQIHHADKQSMLNLGSWLRTKWSNAHGRLHKAENTLNELGLEEAYLREQWEEQVSEQTQPQPRQNKNKGKNAVVEVLALRENRELLSQKVEDLEEVLLDLGTPDYKRAEATLKLPSAREKLKSVEKRLRAKEILLGVAEDQWAQHLLNSPFLRHRMNALALKTRLLARLRARKFEQQKIHFQISASLKRREPGIQTLARDYNSLITKMEDLKKRNRAPANAVLPEKIPMDQLFTLDVDDSIWQDIGLSDMYDNSRPPAWLADDAVCTGIRVMLERDRCREEIARLSHERNAMQEWFADEWYVLLNAIDDTPHPDVAFQLLHRRSEMLELCWRWQFSIGAIPASEHIPGWGPSDDEIREVGQQLYAERVPMESSEVPSEASGTGYESEDPQDSDVTEYDEDQFNVVEAFDVLDSHTDLDVV</sequence>
<dbReference type="Proteomes" id="UP001465976">
    <property type="component" value="Unassembled WGS sequence"/>
</dbReference>
<accession>A0ABR3EP13</accession>
<evidence type="ECO:0000259" key="3">
    <source>
        <dbReference type="Pfam" id="PF18802"/>
    </source>
</evidence>
<feature type="compositionally biased region" description="Acidic residues" evidence="2">
    <location>
        <begin position="937"/>
        <end position="951"/>
    </location>
</feature>
<dbReference type="InterPro" id="IPR041320">
    <property type="entry name" value="CxC1"/>
</dbReference>
<evidence type="ECO:0000256" key="2">
    <source>
        <dbReference type="SAM" id="MobiDB-lite"/>
    </source>
</evidence>